<comment type="caution">
    <text evidence="2">The sequence shown here is derived from an EMBL/GenBank/DDBJ whole genome shotgun (WGS) entry which is preliminary data.</text>
</comment>
<evidence type="ECO:0000313" key="3">
    <source>
        <dbReference type="Proteomes" id="UP001634394"/>
    </source>
</evidence>
<accession>A0ABD3VWR9</accession>
<keyword evidence="3" id="KW-1185">Reference proteome</keyword>
<organism evidence="2 3">
    <name type="scientific">Sinanodonta woodiana</name>
    <name type="common">Chinese pond mussel</name>
    <name type="synonym">Anodonta woodiana</name>
    <dbReference type="NCBI Taxonomy" id="1069815"/>
    <lineage>
        <taxon>Eukaryota</taxon>
        <taxon>Metazoa</taxon>
        <taxon>Spiralia</taxon>
        <taxon>Lophotrochozoa</taxon>
        <taxon>Mollusca</taxon>
        <taxon>Bivalvia</taxon>
        <taxon>Autobranchia</taxon>
        <taxon>Heteroconchia</taxon>
        <taxon>Palaeoheterodonta</taxon>
        <taxon>Unionida</taxon>
        <taxon>Unionoidea</taxon>
        <taxon>Unionidae</taxon>
        <taxon>Unioninae</taxon>
        <taxon>Sinanodonta</taxon>
    </lineage>
</organism>
<sequence>MFCHLLLAGFLFFCSPVRNVCPQVRCPGIEPPECGIPNYFVYEGQRCRGCDINICLGNNRKY</sequence>
<proteinExistence type="predicted"/>
<reference evidence="2 3" key="1">
    <citation type="submission" date="2024-11" db="EMBL/GenBank/DDBJ databases">
        <title>Chromosome-level genome assembly of the freshwater bivalve Anodonta woodiana.</title>
        <authorList>
            <person name="Chen X."/>
        </authorList>
    </citation>
    <scope>NUCLEOTIDE SEQUENCE [LARGE SCALE GENOMIC DNA]</scope>
    <source>
        <strain evidence="2">MN2024</strain>
        <tissue evidence="2">Gills</tissue>
    </source>
</reference>
<dbReference type="Proteomes" id="UP001634394">
    <property type="component" value="Unassembled WGS sequence"/>
</dbReference>
<dbReference type="EMBL" id="JBJQND010000009">
    <property type="protein sequence ID" value="KAL3865876.1"/>
    <property type="molecule type" value="Genomic_DNA"/>
</dbReference>
<keyword evidence="1" id="KW-0732">Signal</keyword>
<evidence type="ECO:0000256" key="1">
    <source>
        <dbReference type="SAM" id="SignalP"/>
    </source>
</evidence>
<gene>
    <name evidence="2" type="ORF">ACJMK2_043225</name>
</gene>
<feature type="chain" id="PRO_5044870886" evidence="1">
    <location>
        <begin position="20"/>
        <end position="62"/>
    </location>
</feature>
<feature type="signal peptide" evidence="1">
    <location>
        <begin position="1"/>
        <end position="19"/>
    </location>
</feature>
<protein>
    <submittedName>
        <fullName evidence="2">Uncharacterized protein</fullName>
    </submittedName>
</protein>
<dbReference type="AlphaFoldDB" id="A0ABD3VWR9"/>
<name>A0ABD3VWR9_SINWO</name>
<evidence type="ECO:0000313" key="2">
    <source>
        <dbReference type="EMBL" id="KAL3865876.1"/>
    </source>
</evidence>